<sequence length="43" mass="4944">MNALNKKSMLTYLKESGIYVVLFVLLAIIIVKDPTFFKPNELK</sequence>
<organism evidence="2">
    <name type="scientific">Yersinia enterocolitica W22703</name>
    <dbReference type="NCBI Taxonomy" id="913028"/>
    <lineage>
        <taxon>Bacteria</taxon>
        <taxon>Pseudomonadati</taxon>
        <taxon>Pseudomonadota</taxon>
        <taxon>Gammaproteobacteria</taxon>
        <taxon>Enterobacterales</taxon>
        <taxon>Yersiniaceae</taxon>
        <taxon>Yersinia</taxon>
    </lineage>
</organism>
<feature type="transmembrane region" description="Helical" evidence="1">
    <location>
        <begin position="12"/>
        <end position="31"/>
    </location>
</feature>
<protein>
    <submittedName>
        <fullName evidence="2">Uncharacterized protein</fullName>
    </submittedName>
</protein>
<dbReference type="GO" id="GO:0016787">
    <property type="term" value="F:hydrolase activity"/>
    <property type="evidence" value="ECO:0007669"/>
    <property type="project" value="UniProtKB-KW"/>
</dbReference>
<keyword evidence="2" id="KW-0378">Hydrolase</keyword>
<evidence type="ECO:0000256" key="1">
    <source>
        <dbReference type="SAM" id="Phobius"/>
    </source>
</evidence>
<keyword evidence="1" id="KW-0472">Membrane</keyword>
<reference evidence="2" key="1">
    <citation type="journal article" date="2011" name="BMC Genomics">
        <title>Shotgun sequencing of Yersinia enterocolitica strain W22703 (biotype 2, serotype O:9): genomic evidence for oscillation between invertebrates and mammals.</title>
        <authorList>
            <person name="Fuchs T.M."/>
            <person name="Brandt K."/>
            <person name="Starke M."/>
            <person name="Rattei T."/>
        </authorList>
    </citation>
    <scope>NUCLEOTIDE SEQUENCE</scope>
</reference>
<keyword evidence="1" id="KW-1133">Transmembrane helix</keyword>
<gene>
    <name evidence="2" type="ORF">YEW_DJ14280</name>
</gene>
<evidence type="ECO:0000313" key="2">
    <source>
        <dbReference type="EMBL" id="CBX73912.1"/>
    </source>
</evidence>
<proteinExistence type="predicted"/>
<dbReference type="EMBL" id="FR718756">
    <property type="protein sequence ID" value="CBX73912.1"/>
    <property type="molecule type" value="Genomic_DNA"/>
</dbReference>
<keyword evidence="1" id="KW-0812">Transmembrane</keyword>
<name>F4N754_YEREN</name>
<dbReference type="AlphaFoldDB" id="F4N754"/>
<accession>F4N754</accession>